<reference evidence="2" key="1">
    <citation type="journal article" date="2022" name="Mol. Ecol. Resour.">
        <title>The genomes of chicory, endive, great burdock and yacon provide insights into Asteraceae palaeo-polyploidization history and plant inulin production.</title>
        <authorList>
            <person name="Fan W."/>
            <person name="Wang S."/>
            <person name="Wang H."/>
            <person name="Wang A."/>
            <person name="Jiang F."/>
            <person name="Liu H."/>
            <person name="Zhao H."/>
            <person name="Xu D."/>
            <person name="Zhang Y."/>
        </authorList>
    </citation>
    <scope>NUCLEOTIDE SEQUENCE [LARGE SCALE GENOMIC DNA]</scope>
    <source>
        <strain evidence="2">cv. Yunnan</strain>
    </source>
</reference>
<sequence>MSEFLLGSDFDRFLDQLSQIEASGLGRMNNNPHASKVAIESLPSIEFEEKHIHTDPHCAVCKEPLIRANYGDGGVPTSGRIRGFREKIVVQDLKRKLQASAGFASVHRSSMACTKIFNLMIGGITESTAQLRKLLRLQITGASC</sequence>
<evidence type="ECO:0000313" key="2">
    <source>
        <dbReference type="Proteomes" id="UP001056120"/>
    </source>
</evidence>
<name>A0ACB9IPN6_9ASTR</name>
<evidence type="ECO:0000313" key="1">
    <source>
        <dbReference type="EMBL" id="KAI3810203.1"/>
    </source>
</evidence>
<dbReference type="EMBL" id="CM042024">
    <property type="protein sequence ID" value="KAI3810203.1"/>
    <property type="molecule type" value="Genomic_DNA"/>
</dbReference>
<comment type="caution">
    <text evidence="1">The sequence shown here is derived from an EMBL/GenBank/DDBJ whole genome shotgun (WGS) entry which is preliminary data.</text>
</comment>
<organism evidence="1 2">
    <name type="scientific">Smallanthus sonchifolius</name>
    <dbReference type="NCBI Taxonomy" id="185202"/>
    <lineage>
        <taxon>Eukaryota</taxon>
        <taxon>Viridiplantae</taxon>
        <taxon>Streptophyta</taxon>
        <taxon>Embryophyta</taxon>
        <taxon>Tracheophyta</taxon>
        <taxon>Spermatophyta</taxon>
        <taxon>Magnoliopsida</taxon>
        <taxon>eudicotyledons</taxon>
        <taxon>Gunneridae</taxon>
        <taxon>Pentapetalae</taxon>
        <taxon>asterids</taxon>
        <taxon>campanulids</taxon>
        <taxon>Asterales</taxon>
        <taxon>Asteraceae</taxon>
        <taxon>Asteroideae</taxon>
        <taxon>Heliantheae alliance</taxon>
        <taxon>Millerieae</taxon>
        <taxon>Smallanthus</taxon>
    </lineage>
</organism>
<proteinExistence type="predicted"/>
<keyword evidence="2" id="KW-1185">Reference proteome</keyword>
<protein>
    <submittedName>
        <fullName evidence="1">Uncharacterized protein</fullName>
    </submittedName>
</protein>
<reference evidence="1 2" key="2">
    <citation type="journal article" date="2022" name="Mol. Ecol. Resour.">
        <title>The genomes of chicory, endive, great burdock and yacon provide insights into Asteraceae paleo-polyploidization history and plant inulin production.</title>
        <authorList>
            <person name="Fan W."/>
            <person name="Wang S."/>
            <person name="Wang H."/>
            <person name="Wang A."/>
            <person name="Jiang F."/>
            <person name="Liu H."/>
            <person name="Zhao H."/>
            <person name="Xu D."/>
            <person name="Zhang Y."/>
        </authorList>
    </citation>
    <scope>NUCLEOTIDE SEQUENCE [LARGE SCALE GENOMIC DNA]</scope>
    <source>
        <strain evidence="2">cv. Yunnan</strain>
        <tissue evidence="1">Leaves</tissue>
    </source>
</reference>
<dbReference type="Proteomes" id="UP001056120">
    <property type="component" value="Linkage Group LG07"/>
</dbReference>
<gene>
    <name evidence="1" type="ORF">L1987_19813</name>
</gene>
<accession>A0ACB9IPN6</accession>